<evidence type="ECO:0000313" key="3">
    <source>
        <dbReference type="Proteomes" id="UP000781958"/>
    </source>
</evidence>
<comment type="caution">
    <text evidence="2">The sequence shown here is derived from an EMBL/GenBank/DDBJ whole genome shotgun (WGS) entry which is preliminary data.</text>
</comment>
<dbReference type="SUPFAM" id="SSF89260">
    <property type="entry name" value="Collagen-binding domain"/>
    <property type="match status" value="1"/>
</dbReference>
<evidence type="ECO:0000313" key="2">
    <source>
        <dbReference type="EMBL" id="MBP2294017.1"/>
    </source>
</evidence>
<name>A0ABS4SN79_9PROT</name>
<dbReference type="Gene3D" id="2.60.120.380">
    <property type="match status" value="1"/>
</dbReference>
<protein>
    <submittedName>
        <fullName evidence="2">Uncharacterized protein</fullName>
    </submittedName>
</protein>
<organism evidence="2 3">
    <name type="scientific">Azospirillum rugosum</name>
    <dbReference type="NCBI Taxonomy" id="416170"/>
    <lineage>
        <taxon>Bacteria</taxon>
        <taxon>Pseudomonadati</taxon>
        <taxon>Pseudomonadota</taxon>
        <taxon>Alphaproteobacteria</taxon>
        <taxon>Rhodospirillales</taxon>
        <taxon>Azospirillaceae</taxon>
        <taxon>Azospirillum</taxon>
    </lineage>
</organism>
<keyword evidence="3" id="KW-1185">Reference proteome</keyword>
<accession>A0ABS4SN79</accession>
<reference evidence="2 3" key="1">
    <citation type="submission" date="2021-03" db="EMBL/GenBank/DDBJ databases">
        <title>Genomic Encyclopedia of Type Strains, Phase III (KMG-III): the genomes of soil and plant-associated and newly described type strains.</title>
        <authorList>
            <person name="Whitman W."/>
        </authorList>
    </citation>
    <scope>NUCLEOTIDE SEQUENCE [LARGE SCALE GENOMIC DNA]</scope>
    <source>
        <strain evidence="2 3">IMMIB AFH-6</strain>
    </source>
</reference>
<sequence>MGVTVPNASTMNWFQFRGITNELGPNGASTDYRQFTVSKSGEFNFKINDINTNIKIVDQNNKVVAEAKAKNESASANAKLGPGTYTAIISQATRGVNNREYTLEVTERQNIMMLASGGSMKGTARQVAGNDPGVQKHTLNVVQGGEFVANMSLPYTRWAIVGKDGKVAASGDTMDPTKMGQDMLKKPSFKITPGQYELVVVPPKNVAGEVPYQMNFLPKIAKDATDTTEERPIDKILRERESRLRDWAAQDASKSATSGSSTSKPYKMAVIT</sequence>
<dbReference type="Proteomes" id="UP000781958">
    <property type="component" value="Unassembled WGS sequence"/>
</dbReference>
<feature type="region of interest" description="Disordered" evidence="1">
    <location>
        <begin position="223"/>
        <end position="272"/>
    </location>
</feature>
<dbReference type="RefSeq" id="WP_209767960.1">
    <property type="nucleotide sequence ID" value="NZ_JAGINP010000013.1"/>
</dbReference>
<feature type="compositionally biased region" description="Basic and acidic residues" evidence="1">
    <location>
        <begin position="223"/>
        <end position="248"/>
    </location>
</feature>
<dbReference type="EMBL" id="JAGINP010000013">
    <property type="protein sequence ID" value="MBP2294017.1"/>
    <property type="molecule type" value="Genomic_DNA"/>
</dbReference>
<feature type="compositionally biased region" description="Low complexity" evidence="1">
    <location>
        <begin position="252"/>
        <end position="264"/>
    </location>
</feature>
<gene>
    <name evidence="2" type="ORF">J2851_003802</name>
</gene>
<evidence type="ECO:0000256" key="1">
    <source>
        <dbReference type="SAM" id="MobiDB-lite"/>
    </source>
</evidence>
<proteinExistence type="predicted"/>